<dbReference type="NCBIfam" id="TIGR01009">
    <property type="entry name" value="rpsC_bact"/>
    <property type="match status" value="1"/>
</dbReference>
<dbReference type="PANTHER" id="PTHR11760">
    <property type="entry name" value="30S/40S RIBOSOMAL PROTEIN S3"/>
    <property type="match status" value="1"/>
</dbReference>
<dbReference type="InterPro" id="IPR015946">
    <property type="entry name" value="KH_dom-like_a/b"/>
</dbReference>
<protein>
    <recommendedName>
        <fullName evidence="4">Small ribosomal subunit protein uS3c</fullName>
    </recommendedName>
</protein>
<dbReference type="InterPro" id="IPR036419">
    <property type="entry name" value="Ribosomal_S3_C_sf"/>
</dbReference>
<dbReference type="GeneID" id="26900245"/>
<dbReference type="InterPro" id="IPR009019">
    <property type="entry name" value="KH_sf_prok-type"/>
</dbReference>
<dbReference type="InterPro" id="IPR001351">
    <property type="entry name" value="Ribosomal_uS3_C"/>
</dbReference>
<dbReference type="SUPFAM" id="SSF54821">
    <property type="entry name" value="Ribosomal protein S3 C-terminal domain"/>
    <property type="match status" value="1"/>
</dbReference>
<dbReference type="GO" id="GO:0022627">
    <property type="term" value="C:cytosolic small ribosomal subunit"/>
    <property type="evidence" value="ECO:0007669"/>
    <property type="project" value="TreeGrafter"/>
</dbReference>
<evidence type="ECO:0000256" key="1">
    <source>
        <dbReference type="ARBA" id="ARBA00010761"/>
    </source>
</evidence>
<keyword evidence="3" id="KW-0687">Ribonucleoprotein</keyword>
<dbReference type="SUPFAM" id="SSF54814">
    <property type="entry name" value="Prokaryotic type KH domain (KH-domain type II)"/>
    <property type="match status" value="1"/>
</dbReference>
<reference evidence="6" key="1">
    <citation type="journal article" date="2016" name="Genome Biol. Evol.">
        <title>Detecting and Characterizing the Highly Divergent Plastid Genome of the Nonphotosynthetic Parasitic Plant Hydnora visseri (Hydnoraceae).</title>
        <authorList>
            <person name="Naumann J."/>
            <person name="Der J.P."/>
            <person name="Wafula E.K."/>
            <person name="Jones S.S."/>
            <person name="Wagner S.T."/>
            <person name="Honaas L.A."/>
            <person name="Ralph P.E."/>
            <person name="Bolin J.F."/>
            <person name="Maass E."/>
            <person name="Neinhuis C."/>
            <person name="Wanke S."/>
            <person name="dePamphilis C.W."/>
        </authorList>
    </citation>
    <scope>NUCLEOTIDE SEQUENCE</scope>
</reference>
<evidence type="ECO:0000256" key="3">
    <source>
        <dbReference type="ARBA" id="ARBA00023274"/>
    </source>
</evidence>
<dbReference type="AlphaFoldDB" id="A0A109XMW1"/>
<name>A0A109XMW1_HYDVS</name>
<dbReference type="InterPro" id="IPR005704">
    <property type="entry name" value="Ribosomal_uS3_bac-typ"/>
</dbReference>
<keyword evidence="6" id="KW-0934">Plastid</keyword>
<evidence type="ECO:0000259" key="5">
    <source>
        <dbReference type="Pfam" id="PF00189"/>
    </source>
</evidence>
<organism evidence="6">
    <name type="scientific">Hydnora visseri</name>
    <name type="common">Visser's hydnora</name>
    <name type="synonym">Subterranean holoparasitic plant</name>
    <dbReference type="NCBI Taxonomy" id="1329980"/>
    <lineage>
        <taxon>Eukaryota</taxon>
        <taxon>Viridiplantae</taxon>
        <taxon>Streptophyta</taxon>
        <taxon>Embryophyta</taxon>
        <taxon>Tracheophyta</taxon>
        <taxon>Spermatophyta</taxon>
        <taxon>Magnoliopsida</taxon>
        <taxon>Magnoliidae</taxon>
        <taxon>Piperales</taxon>
        <taxon>Hydnoraceae</taxon>
        <taxon>Hydnora</taxon>
    </lineage>
</organism>
<geneLocation type="plastid" evidence="6"/>
<dbReference type="GO" id="GO:0003723">
    <property type="term" value="F:RNA binding"/>
    <property type="evidence" value="ECO:0007669"/>
    <property type="project" value="InterPro"/>
</dbReference>
<proteinExistence type="inferred from homology"/>
<dbReference type="RefSeq" id="YP_009231671.1">
    <property type="nucleotide sequence ID" value="NC_029358.1"/>
</dbReference>
<dbReference type="GO" id="GO:0003735">
    <property type="term" value="F:structural constituent of ribosome"/>
    <property type="evidence" value="ECO:0007669"/>
    <property type="project" value="InterPro"/>
</dbReference>
<evidence type="ECO:0000313" key="6">
    <source>
        <dbReference type="EMBL" id="ALZ49989.1"/>
    </source>
</evidence>
<dbReference type="Pfam" id="PF00189">
    <property type="entry name" value="Ribosomal_S3_C"/>
    <property type="match status" value="1"/>
</dbReference>
<dbReference type="Gene3D" id="3.30.300.20">
    <property type="match status" value="1"/>
</dbReference>
<dbReference type="HAMAP" id="MF_01309_B">
    <property type="entry name" value="Ribosomal_uS3_B"/>
    <property type="match status" value="1"/>
</dbReference>
<evidence type="ECO:0000256" key="4">
    <source>
        <dbReference type="ARBA" id="ARBA00035154"/>
    </source>
</evidence>
<sequence>MGTKANPISHRLVITENYNSFWFFNKKDYSINLKEDEKLRNCITSFFNTIYKSTNIIEGIIIKRKINFIKIQIKVFTYLKLRKFNIKQKLRKTIFNFSKNKKNIRIGVTILKIAKPYENANFITRYIEFQLKNRISFGKISWKILNLVEKNTNIEGIQIKISGRLYGKERAFVKWTREGSLPLHTIKANVDYCSKSIKTRCGMLGLKVWIVKKK</sequence>
<accession>A0A109XMW1</accession>
<dbReference type="EMBL" id="KT970098">
    <property type="protein sequence ID" value="ALZ49989.1"/>
    <property type="molecule type" value="Genomic_DNA"/>
</dbReference>
<keyword evidence="2 6" id="KW-0689">Ribosomal protein</keyword>
<dbReference type="PANTHER" id="PTHR11760:SF19">
    <property type="entry name" value="SMALL RIBOSOMAL SUBUNIT PROTEIN US3C"/>
    <property type="match status" value="1"/>
</dbReference>
<feature type="domain" description="Small ribosomal subunit protein uS3 C-terminal" evidence="5">
    <location>
        <begin position="127"/>
        <end position="210"/>
    </location>
</feature>
<evidence type="ECO:0000256" key="2">
    <source>
        <dbReference type="ARBA" id="ARBA00022980"/>
    </source>
</evidence>
<gene>
    <name evidence="6" type="primary">rps3</name>
    <name evidence="6" type="ORF">AP062_013</name>
</gene>
<dbReference type="Gene3D" id="3.30.1140.32">
    <property type="entry name" value="Ribosomal protein S3, C-terminal domain"/>
    <property type="match status" value="1"/>
</dbReference>
<dbReference type="GO" id="GO:0006412">
    <property type="term" value="P:translation"/>
    <property type="evidence" value="ECO:0007669"/>
    <property type="project" value="InterPro"/>
</dbReference>
<comment type="similarity">
    <text evidence="1">Belongs to the universal ribosomal protein uS3 family.</text>
</comment>
<dbReference type="InterPro" id="IPR057258">
    <property type="entry name" value="Ribosomal_uS3"/>
</dbReference>